<evidence type="ECO:0000313" key="3">
    <source>
        <dbReference type="Proteomes" id="UP000030752"/>
    </source>
</evidence>
<dbReference type="OrthoDB" id="4149815at2759"/>
<evidence type="ECO:0000256" key="1">
    <source>
        <dbReference type="SAM" id="MobiDB-lite"/>
    </source>
</evidence>
<name>W2SBP2_CYPE1</name>
<dbReference type="VEuPathDB" id="FungiDB:HMPREF1541_00306"/>
<dbReference type="RefSeq" id="XP_008710834.1">
    <property type="nucleotide sequence ID" value="XM_008712612.1"/>
</dbReference>
<dbReference type="InParanoid" id="W2SBP2"/>
<protein>
    <submittedName>
        <fullName evidence="2">Uncharacterized protein</fullName>
    </submittedName>
</protein>
<dbReference type="Proteomes" id="UP000030752">
    <property type="component" value="Unassembled WGS sequence"/>
</dbReference>
<feature type="region of interest" description="Disordered" evidence="1">
    <location>
        <begin position="162"/>
        <end position="244"/>
    </location>
</feature>
<dbReference type="HOGENOM" id="CLU_733623_0_0_1"/>
<feature type="region of interest" description="Disordered" evidence="1">
    <location>
        <begin position="22"/>
        <end position="48"/>
    </location>
</feature>
<feature type="compositionally biased region" description="Basic and acidic residues" evidence="1">
    <location>
        <begin position="293"/>
        <end position="312"/>
    </location>
</feature>
<dbReference type="AlphaFoldDB" id="W2SBP2"/>
<dbReference type="eggNOG" id="ENOG502RVYM">
    <property type="taxonomic scope" value="Eukaryota"/>
</dbReference>
<reference evidence="2 3" key="1">
    <citation type="submission" date="2013-03" db="EMBL/GenBank/DDBJ databases">
        <title>The Genome Sequence of Phialophora europaea CBS 101466.</title>
        <authorList>
            <consortium name="The Broad Institute Genomics Platform"/>
            <person name="Cuomo C."/>
            <person name="de Hoog S."/>
            <person name="Gorbushina A."/>
            <person name="Walker B."/>
            <person name="Young S.K."/>
            <person name="Zeng Q."/>
            <person name="Gargeya S."/>
            <person name="Fitzgerald M."/>
            <person name="Haas B."/>
            <person name="Abouelleil A."/>
            <person name="Allen A.W."/>
            <person name="Alvarado L."/>
            <person name="Arachchi H.M."/>
            <person name="Berlin A.M."/>
            <person name="Chapman S.B."/>
            <person name="Gainer-Dewar J."/>
            <person name="Goldberg J."/>
            <person name="Griggs A."/>
            <person name="Gujja S."/>
            <person name="Hansen M."/>
            <person name="Howarth C."/>
            <person name="Imamovic A."/>
            <person name="Ireland A."/>
            <person name="Larimer J."/>
            <person name="McCowan C."/>
            <person name="Murphy C."/>
            <person name="Pearson M."/>
            <person name="Poon T.W."/>
            <person name="Priest M."/>
            <person name="Roberts A."/>
            <person name="Saif S."/>
            <person name="Shea T."/>
            <person name="Sisk P."/>
            <person name="Sykes S."/>
            <person name="Wortman J."/>
            <person name="Nusbaum C."/>
            <person name="Birren B."/>
        </authorList>
    </citation>
    <scope>NUCLEOTIDE SEQUENCE [LARGE SCALE GENOMIC DNA]</scope>
    <source>
        <strain evidence="2 3">CBS 101466</strain>
    </source>
</reference>
<accession>W2SBP2</accession>
<feature type="compositionally biased region" description="Basic and acidic residues" evidence="1">
    <location>
        <begin position="355"/>
        <end position="371"/>
    </location>
</feature>
<feature type="compositionally biased region" description="Basic and acidic residues" evidence="1">
    <location>
        <begin position="168"/>
        <end position="190"/>
    </location>
</feature>
<feature type="compositionally biased region" description="Polar residues" evidence="1">
    <location>
        <begin position="53"/>
        <end position="63"/>
    </location>
</feature>
<feature type="region of interest" description="Disordered" evidence="1">
    <location>
        <begin position="53"/>
        <end position="72"/>
    </location>
</feature>
<feature type="compositionally biased region" description="Basic and acidic residues" evidence="1">
    <location>
        <begin position="203"/>
        <end position="241"/>
    </location>
</feature>
<feature type="compositionally biased region" description="Basic residues" evidence="1">
    <location>
        <begin position="337"/>
        <end position="348"/>
    </location>
</feature>
<feature type="compositionally biased region" description="Low complexity" evidence="1">
    <location>
        <begin position="314"/>
        <end position="323"/>
    </location>
</feature>
<feature type="compositionally biased region" description="Low complexity" evidence="1">
    <location>
        <begin position="191"/>
        <end position="200"/>
    </location>
</feature>
<keyword evidence="3" id="KW-1185">Reference proteome</keyword>
<sequence>MADREYKVVYKSRIRDQDVYEAENDNRRYRRHDYGYDDERGPRRSGDYLERISTQSDHGSIRQQEMALAPRPRHNTRTEYDFVDRDEPYGRSGNAIILDSRDRDLTEWEIIRPERSESGAIIIETGGPRGRYDYEVVTAPRPREKSIGRSRSIVDAMMQVQVTEDPEDDRRSVYSRRERGRALEVERDMPDAPMAPRRMPSAFRHEHSPSSDTRRHERSIGFHKTQIRDHDATERRHERPGTEAALAGQYLIDHRGERLDEDFDGRTSLVSRTIPRSRSKRRHKKNHDEEVDYERRERYYEEDINRDFDRRSRPYSPQRAPSPARSPSPEPEPERERRHRRHRRRHRHREEDDDRSYVSEHYRRVDKEYRD</sequence>
<feature type="compositionally biased region" description="Basic residues" evidence="1">
    <location>
        <begin position="275"/>
        <end position="285"/>
    </location>
</feature>
<organism evidence="2 3">
    <name type="scientific">Cyphellophora europaea (strain CBS 101466)</name>
    <name type="common">Phialophora europaea</name>
    <dbReference type="NCBI Taxonomy" id="1220924"/>
    <lineage>
        <taxon>Eukaryota</taxon>
        <taxon>Fungi</taxon>
        <taxon>Dikarya</taxon>
        <taxon>Ascomycota</taxon>
        <taxon>Pezizomycotina</taxon>
        <taxon>Eurotiomycetes</taxon>
        <taxon>Chaetothyriomycetidae</taxon>
        <taxon>Chaetothyriales</taxon>
        <taxon>Cyphellophoraceae</taxon>
        <taxon>Cyphellophora</taxon>
    </lineage>
</organism>
<evidence type="ECO:0000313" key="2">
    <source>
        <dbReference type="EMBL" id="ETN46122.1"/>
    </source>
</evidence>
<feature type="region of interest" description="Disordered" evidence="1">
    <location>
        <begin position="259"/>
        <end position="371"/>
    </location>
</feature>
<proteinExistence type="predicted"/>
<gene>
    <name evidence="2" type="ORF">HMPREF1541_00306</name>
</gene>
<dbReference type="EMBL" id="KB822711">
    <property type="protein sequence ID" value="ETN46122.1"/>
    <property type="molecule type" value="Genomic_DNA"/>
</dbReference>
<dbReference type="GeneID" id="19967645"/>